<organism evidence="6 7">
    <name type="scientific">Pseudoponticoccus marisrubri</name>
    <dbReference type="NCBI Taxonomy" id="1685382"/>
    <lineage>
        <taxon>Bacteria</taxon>
        <taxon>Pseudomonadati</taxon>
        <taxon>Pseudomonadota</taxon>
        <taxon>Alphaproteobacteria</taxon>
        <taxon>Rhodobacterales</taxon>
        <taxon>Roseobacteraceae</taxon>
        <taxon>Pseudoponticoccus</taxon>
    </lineage>
</organism>
<keyword evidence="2" id="KW-0805">Transcription regulation</keyword>
<dbReference type="EMBL" id="LPXO01000014">
    <property type="protein sequence ID" value="KUF09335.1"/>
    <property type="molecule type" value="Genomic_DNA"/>
</dbReference>
<dbReference type="Proteomes" id="UP000054396">
    <property type="component" value="Unassembled WGS sequence"/>
</dbReference>
<dbReference type="Gene3D" id="1.10.10.10">
    <property type="entry name" value="Winged helix-like DNA-binding domain superfamily/Winged helix DNA-binding domain"/>
    <property type="match status" value="1"/>
</dbReference>
<dbReference type="Pfam" id="PF00126">
    <property type="entry name" value="HTH_1"/>
    <property type="match status" value="1"/>
</dbReference>
<protein>
    <submittedName>
        <fullName evidence="6">Transcriptional regulator</fullName>
    </submittedName>
</protein>
<dbReference type="InterPro" id="IPR036390">
    <property type="entry name" value="WH_DNA-bd_sf"/>
</dbReference>
<dbReference type="STRING" id="1685382.AVJ23_17990"/>
<comment type="caution">
    <text evidence="6">The sequence shown here is derived from an EMBL/GenBank/DDBJ whole genome shotgun (WGS) entry which is preliminary data.</text>
</comment>
<keyword evidence="7" id="KW-1185">Reference proteome</keyword>
<sequence>MSLAHRVKPSHLGLLLKIAETQRLQMAAEAMAITQPAASRILSEIEGQTGMALFQRHPRGMIPTEAGEAFLKHARGILSEFDSLTTELRQLRDGEAGSVRVGSVSGPAVGVLVPALRAVRAKALTLSVSIGVAPSHKLIRGLEEGRYDFIIARLPSEGDARSFRSHPARVETVALLARDGHPLAGRPVGLSELTGAEWVIQDPGSPIRRAVEDACIARSLPVPRRVTDTSSLLVALALMSGSDAVSPQTQETASLLTGPGIGARLVQLQLDTRITVSPYFVIESPIRQRTSAVERMLEAVLTRL</sequence>
<evidence type="ECO:0000256" key="4">
    <source>
        <dbReference type="ARBA" id="ARBA00023163"/>
    </source>
</evidence>
<dbReference type="InterPro" id="IPR000847">
    <property type="entry name" value="LysR_HTH_N"/>
</dbReference>
<dbReference type="OrthoDB" id="9803030at2"/>
<dbReference type="PROSITE" id="PS50931">
    <property type="entry name" value="HTH_LYSR"/>
    <property type="match status" value="1"/>
</dbReference>
<dbReference type="SUPFAM" id="SSF46785">
    <property type="entry name" value="Winged helix' DNA-binding domain"/>
    <property type="match status" value="1"/>
</dbReference>
<name>A0A0W7WFU2_9RHOB</name>
<evidence type="ECO:0000259" key="5">
    <source>
        <dbReference type="PROSITE" id="PS50931"/>
    </source>
</evidence>
<dbReference type="InterPro" id="IPR036388">
    <property type="entry name" value="WH-like_DNA-bd_sf"/>
</dbReference>
<evidence type="ECO:0000256" key="3">
    <source>
        <dbReference type="ARBA" id="ARBA00023125"/>
    </source>
</evidence>
<dbReference type="InterPro" id="IPR050950">
    <property type="entry name" value="HTH-type_LysR_regulators"/>
</dbReference>
<dbReference type="GO" id="GO:0003677">
    <property type="term" value="F:DNA binding"/>
    <property type="evidence" value="ECO:0007669"/>
    <property type="project" value="UniProtKB-KW"/>
</dbReference>
<proteinExistence type="inferred from homology"/>
<dbReference type="AlphaFoldDB" id="A0A0W7WFU2"/>
<dbReference type="Pfam" id="PF03466">
    <property type="entry name" value="LysR_substrate"/>
    <property type="match status" value="1"/>
</dbReference>
<keyword evidence="4" id="KW-0804">Transcription</keyword>
<evidence type="ECO:0000256" key="1">
    <source>
        <dbReference type="ARBA" id="ARBA00009437"/>
    </source>
</evidence>
<keyword evidence="3" id="KW-0238">DNA-binding</keyword>
<dbReference type="SUPFAM" id="SSF53850">
    <property type="entry name" value="Periplasmic binding protein-like II"/>
    <property type="match status" value="1"/>
</dbReference>
<gene>
    <name evidence="6" type="ORF">AVJ23_17990</name>
</gene>
<feature type="domain" description="HTH lysR-type" evidence="5">
    <location>
        <begin position="7"/>
        <end position="64"/>
    </location>
</feature>
<dbReference type="RefSeq" id="WP_058863613.1">
    <property type="nucleotide sequence ID" value="NZ_LPXO01000014.1"/>
</dbReference>
<comment type="similarity">
    <text evidence="1">Belongs to the LysR transcriptional regulatory family.</text>
</comment>
<dbReference type="GO" id="GO:0003700">
    <property type="term" value="F:DNA-binding transcription factor activity"/>
    <property type="evidence" value="ECO:0007669"/>
    <property type="project" value="InterPro"/>
</dbReference>
<evidence type="ECO:0000313" key="7">
    <source>
        <dbReference type="Proteomes" id="UP000054396"/>
    </source>
</evidence>
<reference evidence="6 7" key="1">
    <citation type="submission" date="2015-12" db="EMBL/GenBank/DDBJ databases">
        <authorList>
            <person name="Shamseldin A."/>
            <person name="Moawad H."/>
            <person name="Abd El-Rahim W.M."/>
            <person name="Sadowsky M.J."/>
        </authorList>
    </citation>
    <scope>NUCLEOTIDE SEQUENCE [LARGE SCALE GENOMIC DNA]</scope>
    <source>
        <strain evidence="6 7">SJ5A-1</strain>
    </source>
</reference>
<dbReference type="PANTHER" id="PTHR30419">
    <property type="entry name" value="HTH-TYPE TRANSCRIPTIONAL REGULATOR YBHD"/>
    <property type="match status" value="1"/>
</dbReference>
<evidence type="ECO:0000313" key="6">
    <source>
        <dbReference type="EMBL" id="KUF09335.1"/>
    </source>
</evidence>
<dbReference type="Gene3D" id="3.40.190.10">
    <property type="entry name" value="Periplasmic binding protein-like II"/>
    <property type="match status" value="1"/>
</dbReference>
<evidence type="ECO:0000256" key="2">
    <source>
        <dbReference type="ARBA" id="ARBA00023015"/>
    </source>
</evidence>
<dbReference type="InterPro" id="IPR005119">
    <property type="entry name" value="LysR_subst-bd"/>
</dbReference>
<dbReference type="PANTHER" id="PTHR30419:SF8">
    <property type="entry name" value="NITROGEN ASSIMILATION TRANSCRIPTIONAL ACTIVATOR-RELATED"/>
    <property type="match status" value="1"/>
</dbReference>
<accession>A0A0W7WFU2</accession>
<dbReference type="GO" id="GO:0005829">
    <property type="term" value="C:cytosol"/>
    <property type="evidence" value="ECO:0007669"/>
    <property type="project" value="TreeGrafter"/>
</dbReference>